<dbReference type="Proteomes" id="UP001152797">
    <property type="component" value="Unassembled WGS sequence"/>
</dbReference>
<protein>
    <submittedName>
        <fullName evidence="9">Chaperone protein dnaJ 49</fullName>
    </submittedName>
</protein>
<dbReference type="Gene3D" id="1.10.287.110">
    <property type="entry name" value="DnaJ domain"/>
    <property type="match status" value="1"/>
</dbReference>
<dbReference type="GO" id="GO:0009986">
    <property type="term" value="C:cell surface"/>
    <property type="evidence" value="ECO:0007669"/>
    <property type="project" value="TreeGrafter"/>
</dbReference>
<evidence type="ECO:0000256" key="1">
    <source>
        <dbReference type="ARBA" id="ARBA00005234"/>
    </source>
</evidence>
<feature type="domain" description="J" evidence="5">
    <location>
        <begin position="217"/>
        <end position="284"/>
    </location>
</feature>
<evidence type="ECO:0000313" key="10">
    <source>
        <dbReference type="Proteomes" id="UP001152797"/>
    </source>
</evidence>
<keyword evidence="3" id="KW-0378">Hydrolase</keyword>
<dbReference type="InterPro" id="IPR038765">
    <property type="entry name" value="Papain-like_cys_pep_sf"/>
</dbReference>
<dbReference type="PROSITE" id="PS50206">
    <property type="entry name" value="RHODANESE_3"/>
    <property type="match status" value="1"/>
</dbReference>
<dbReference type="PANTHER" id="PTHR31297:SF38">
    <property type="entry name" value="X8 DOMAIN-CONTAINING PROTEIN"/>
    <property type="match status" value="1"/>
</dbReference>
<dbReference type="InterPro" id="IPR003653">
    <property type="entry name" value="Peptidase_C48_C"/>
</dbReference>
<dbReference type="OrthoDB" id="342454at2759"/>
<dbReference type="GO" id="GO:0008422">
    <property type="term" value="F:beta-glucosidase activity"/>
    <property type="evidence" value="ECO:0007669"/>
    <property type="project" value="TreeGrafter"/>
</dbReference>
<sequence length="1125" mass="127620">MVQLLWEVVGGAGAGGILVRCGQELTSDKHPERLSTGALVEELCLVGERLHYKRQSGKGPESGWVTVRVAGKELVRKAGDEASQSREASAGFGGFQQKIGTGKKVRILGLHGEEHQKYNGKNGAIMAFDPATGRYSVKVVVLSDKSVGLQSEGATILLLKHDNVELHPDQIERDQVGNGDEIVLLGAGEAKRKLYEVRLDPPYWYDKAIERVLEAKNDFEVLDLTPQFIPDMGVLKKAYRKISLAVHPDKNKHPQAADAFRKVYGAFETLMDLRQQRRLLWILGKLTPDMEEQVIFDEEEEDELFQWWWEATVPEIEKQVAEFEGQQFDEYGAMWISDGLGGDVGEVKWIGLETAKRLHRDEEGVIFIDVRDRRDFVAGHIADAYCTPLPEIIDFGLVNVFMSADDQLIHKLLKHRTKPIIVYSEVATPFSRCRAFCRWLLRAGHQTIKVERVRRLRGGIFGWKHKDGPVARPVQDTSYELMDADSNASSFAASLIFQGVQLKPRASTDQGWQRVRTWTRAVRRRHVTGIFACDYLLVPLHHEEEHHWSLAVVCRPWAAIDQLDNWVGISERASGDKTGHFVATPNLDYQQKTFQLNHDNLVGHVGTIFSITKSEEAVLLRPYFGCESDLINLLLQSGMGSKRVLDLFWRHRRSYVSPIDFARIRALGLKKIRLPLTWCINYDKPYSIRGKSFEGKDQDATIGTSPSLVDDPFENDPAFNPKGMRIPCDKWASIPIKVVEEVLEVAADFGIQVLLDLHAFPGGSSAGTFNGVWPLNPRFWTAHFKENFTTIIVQLLDWMEALGRKNPKAFAGLYGLSPMNEPAHMRGLYDKSGAAVPVPYQKAYDELGLKGWASISTTDILQTLAISVDEFRKRPALEQKMLLMNVIETAFAGTFGGKEDASAFAASQKGEVGSVTGAIGAWWKEITTESERKRWAVLDLHNYIAWNPDVKGFEDIVTMEDYRRLLNEMSVPFFQQLRSRLEMPQPQLLACSEYSASTNQDTLLSVTSGVGRRPMSLPREISWQHLRDDFLRCQHRAARDQKIDMWFWTYHIRKNRNYQGEWSLQHVLSPWPRLQGFGLLSLGRCLGHLTYTCGWLLLHWLRGPWSFVWRSRFGCKFGFKISCLP</sequence>
<dbReference type="Pfam" id="PF00226">
    <property type="entry name" value="DnaJ"/>
    <property type="match status" value="1"/>
</dbReference>
<dbReference type="Gene3D" id="3.40.250.10">
    <property type="entry name" value="Rhodanese-like domain"/>
    <property type="match status" value="1"/>
</dbReference>
<dbReference type="InterPro" id="IPR050386">
    <property type="entry name" value="Glycosyl_hydrolase_5"/>
</dbReference>
<dbReference type="SUPFAM" id="SSF46565">
    <property type="entry name" value="Chaperone J-domain"/>
    <property type="match status" value="1"/>
</dbReference>
<evidence type="ECO:0000313" key="9">
    <source>
        <dbReference type="EMBL" id="CAL4807044.1"/>
    </source>
</evidence>
<evidence type="ECO:0000256" key="3">
    <source>
        <dbReference type="ARBA" id="ARBA00022801"/>
    </source>
</evidence>
<dbReference type="EMBL" id="CAMXCT030006768">
    <property type="protein sequence ID" value="CAL4807044.1"/>
    <property type="molecule type" value="Genomic_DNA"/>
</dbReference>
<dbReference type="Gene3D" id="3.30.310.130">
    <property type="entry name" value="Ubiquitin-related"/>
    <property type="match status" value="1"/>
</dbReference>
<dbReference type="InterPro" id="IPR036873">
    <property type="entry name" value="Rhodanese-like_dom_sf"/>
</dbReference>
<dbReference type="GO" id="GO:0005576">
    <property type="term" value="C:extracellular region"/>
    <property type="evidence" value="ECO:0007669"/>
    <property type="project" value="TreeGrafter"/>
</dbReference>
<dbReference type="InterPro" id="IPR001623">
    <property type="entry name" value="DnaJ_domain"/>
</dbReference>
<dbReference type="SUPFAM" id="SSF51445">
    <property type="entry name" value="(Trans)glycosidases"/>
    <property type="match status" value="1"/>
</dbReference>
<proteinExistence type="inferred from homology"/>
<dbReference type="EMBL" id="CAMXCT020006768">
    <property type="protein sequence ID" value="CAL1173107.1"/>
    <property type="molecule type" value="Genomic_DNA"/>
</dbReference>
<comment type="caution">
    <text evidence="7">The sequence shown here is derived from an EMBL/GenBank/DDBJ whole genome shotgun (WGS) entry which is preliminary data.</text>
</comment>
<dbReference type="Pfam" id="PF00581">
    <property type="entry name" value="Rhodanese"/>
    <property type="match status" value="1"/>
</dbReference>
<dbReference type="SMART" id="SM00450">
    <property type="entry name" value="RHOD"/>
    <property type="match status" value="1"/>
</dbReference>
<dbReference type="CDD" id="cd06257">
    <property type="entry name" value="DnaJ"/>
    <property type="match status" value="1"/>
</dbReference>
<dbReference type="Gene3D" id="3.20.20.80">
    <property type="entry name" value="Glycosidases"/>
    <property type="match status" value="1"/>
</dbReference>
<evidence type="ECO:0000256" key="2">
    <source>
        <dbReference type="ARBA" id="ARBA00022670"/>
    </source>
</evidence>
<dbReference type="InterPro" id="IPR017853">
    <property type="entry name" value="GH"/>
</dbReference>
<evidence type="ECO:0000256" key="4">
    <source>
        <dbReference type="ARBA" id="ARBA00023295"/>
    </source>
</evidence>
<evidence type="ECO:0000313" key="7">
    <source>
        <dbReference type="EMBL" id="CAI4019732.1"/>
    </source>
</evidence>
<dbReference type="AlphaFoldDB" id="A0A9P1M4A4"/>
<dbReference type="SMART" id="SM00271">
    <property type="entry name" value="DnaJ"/>
    <property type="match status" value="1"/>
</dbReference>
<name>A0A9P1M4A4_9DINO</name>
<gene>
    <name evidence="7" type="ORF">C1SCF055_LOCUS44214</name>
</gene>
<keyword evidence="2" id="KW-0645">Protease</keyword>
<dbReference type="PRINTS" id="PR00625">
    <property type="entry name" value="JDOMAIN"/>
</dbReference>
<reference evidence="8" key="2">
    <citation type="submission" date="2024-04" db="EMBL/GenBank/DDBJ databases">
        <authorList>
            <person name="Chen Y."/>
            <person name="Shah S."/>
            <person name="Dougan E. K."/>
            <person name="Thang M."/>
            <person name="Chan C."/>
        </authorList>
    </citation>
    <scope>NUCLEOTIDE SEQUENCE [LARGE SCALE GENOMIC DNA]</scope>
</reference>
<dbReference type="SUPFAM" id="SSF52821">
    <property type="entry name" value="Rhodanese/Cell cycle control phosphatase"/>
    <property type="match status" value="1"/>
</dbReference>
<dbReference type="GO" id="GO:0009251">
    <property type="term" value="P:glucan catabolic process"/>
    <property type="evidence" value="ECO:0007669"/>
    <property type="project" value="TreeGrafter"/>
</dbReference>
<dbReference type="EMBL" id="CAMXCT010006768">
    <property type="protein sequence ID" value="CAI4019732.1"/>
    <property type="molecule type" value="Genomic_DNA"/>
</dbReference>
<dbReference type="GO" id="GO:0008234">
    <property type="term" value="F:cysteine-type peptidase activity"/>
    <property type="evidence" value="ECO:0007669"/>
    <property type="project" value="InterPro"/>
</dbReference>
<evidence type="ECO:0000259" key="6">
    <source>
        <dbReference type="PROSITE" id="PS50206"/>
    </source>
</evidence>
<organism evidence="7">
    <name type="scientific">Cladocopium goreaui</name>
    <dbReference type="NCBI Taxonomy" id="2562237"/>
    <lineage>
        <taxon>Eukaryota</taxon>
        <taxon>Sar</taxon>
        <taxon>Alveolata</taxon>
        <taxon>Dinophyceae</taxon>
        <taxon>Suessiales</taxon>
        <taxon>Symbiodiniaceae</taxon>
        <taxon>Cladocopium</taxon>
    </lineage>
</organism>
<feature type="domain" description="Rhodanese" evidence="6">
    <location>
        <begin position="361"/>
        <end position="472"/>
    </location>
</feature>
<keyword evidence="4" id="KW-0326">Glycosidase</keyword>
<dbReference type="PANTHER" id="PTHR31297">
    <property type="entry name" value="GLUCAN ENDO-1,6-BETA-GLUCOSIDASE B"/>
    <property type="match status" value="1"/>
</dbReference>
<dbReference type="CDD" id="cd00158">
    <property type="entry name" value="RHOD"/>
    <property type="match status" value="1"/>
</dbReference>
<keyword evidence="10" id="KW-1185">Reference proteome</keyword>
<evidence type="ECO:0000313" key="8">
    <source>
        <dbReference type="EMBL" id="CAL1173107.1"/>
    </source>
</evidence>
<dbReference type="GO" id="GO:0006508">
    <property type="term" value="P:proteolysis"/>
    <property type="evidence" value="ECO:0007669"/>
    <property type="project" value="UniProtKB-KW"/>
</dbReference>
<accession>A0A9P1M4A4</accession>
<dbReference type="SUPFAM" id="SSF54001">
    <property type="entry name" value="Cysteine proteinases"/>
    <property type="match status" value="1"/>
</dbReference>
<dbReference type="Pfam" id="PF02902">
    <property type="entry name" value="Peptidase_C48"/>
    <property type="match status" value="1"/>
</dbReference>
<dbReference type="InterPro" id="IPR036869">
    <property type="entry name" value="J_dom_sf"/>
</dbReference>
<evidence type="ECO:0000259" key="5">
    <source>
        <dbReference type="PROSITE" id="PS50076"/>
    </source>
</evidence>
<dbReference type="PROSITE" id="PS50076">
    <property type="entry name" value="DNAJ_2"/>
    <property type="match status" value="1"/>
</dbReference>
<reference evidence="7" key="1">
    <citation type="submission" date="2022-10" db="EMBL/GenBank/DDBJ databases">
        <authorList>
            <person name="Chen Y."/>
            <person name="Dougan E. K."/>
            <person name="Chan C."/>
            <person name="Rhodes N."/>
            <person name="Thang M."/>
        </authorList>
    </citation>
    <scope>NUCLEOTIDE SEQUENCE</scope>
</reference>
<comment type="similarity">
    <text evidence="1">Belongs to the peptidase C48 family.</text>
</comment>
<dbReference type="InterPro" id="IPR001763">
    <property type="entry name" value="Rhodanese-like_dom"/>
</dbReference>